<evidence type="ECO:0000256" key="6">
    <source>
        <dbReference type="ARBA" id="ARBA00023015"/>
    </source>
</evidence>
<keyword evidence="7" id="KW-0238">DNA-binding</keyword>
<evidence type="ECO:0000256" key="5">
    <source>
        <dbReference type="ARBA" id="ARBA00022777"/>
    </source>
</evidence>
<proteinExistence type="predicted"/>
<dbReference type="InterPro" id="IPR015943">
    <property type="entry name" value="WD40/YVTN_repeat-like_dom_sf"/>
</dbReference>
<dbReference type="InterPro" id="IPR011110">
    <property type="entry name" value="Reg_prop"/>
</dbReference>
<feature type="domain" description="Response regulatory" evidence="12">
    <location>
        <begin position="1211"/>
        <end position="1326"/>
    </location>
</feature>
<dbReference type="Pfam" id="PF12833">
    <property type="entry name" value="HTH_18"/>
    <property type="match status" value="1"/>
</dbReference>
<dbReference type="SUPFAM" id="SSF47384">
    <property type="entry name" value="Homodimeric domain of signal transducing histidine kinase"/>
    <property type="match status" value="1"/>
</dbReference>
<evidence type="ECO:0000259" key="10">
    <source>
        <dbReference type="PROSITE" id="PS01124"/>
    </source>
</evidence>
<dbReference type="SUPFAM" id="SSF63829">
    <property type="entry name" value="Calcium-dependent phosphotriesterase"/>
    <property type="match status" value="3"/>
</dbReference>
<dbReference type="Pfam" id="PF07494">
    <property type="entry name" value="Reg_prop"/>
    <property type="match status" value="5"/>
</dbReference>
<dbReference type="InterPro" id="IPR003661">
    <property type="entry name" value="HisK_dim/P_dom"/>
</dbReference>
<dbReference type="Pfam" id="PF00512">
    <property type="entry name" value="HisKA"/>
    <property type="match status" value="1"/>
</dbReference>
<comment type="catalytic activity">
    <reaction evidence="1">
        <text>ATP + protein L-histidine = ADP + protein N-phospho-L-histidine.</text>
        <dbReference type="EC" id="2.7.13.3"/>
    </reaction>
</comment>
<dbReference type="FunFam" id="3.30.565.10:FF:000006">
    <property type="entry name" value="Sensor histidine kinase WalK"/>
    <property type="match status" value="1"/>
</dbReference>
<name>A0A3B0UR59_9ZZZZ</name>
<dbReference type="InterPro" id="IPR001789">
    <property type="entry name" value="Sig_transdc_resp-reg_receiver"/>
</dbReference>
<keyword evidence="4" id="KW-0808">Transferase</keyword>
<dbReference type="PROSITE" id="PS50109">
    <property type="entry name" value="HIS_KIN"/>
    <property type="match status" value="1"/>
</dbReference>
<accession>A0A3B0UR59</accession>
<dbReference type="CDD" id="cd17574">
    <property type="entry name" value="REC_OmpR"/>
    <property type="match status" value="1"/>
</dbReference>
<dbReference type="PROSITE" id="PS50110">
    <property type="entry name" value="RESPONSE_REGULATORY"/>
    <property type="match status" value="1"/>
</dbReference>
<dbReference type="Pfam" id="PF02518">
    <property type="entry name" value="HATPase_c"/>
    <property type="match status" value="1"/>
</dbReference>
<keyword evidence="6" id="KW-0805">Transcription regulation</keyword>
<dbReference type="SMART" id="SM00448">
    <property type="entry name" value="REC"/>
    <property type="match status" value="1"/>
</dbReference>
<feature type="domain" description="Histidine kinase" evidence="11">
    <location>
        <begin position="934"/>
        <end position="1160"/>
    </location>
</feature>
<dbReference type="InterPro" id="IPR011006">
    <property type="entry name" value="CheY-like_superfamily"/>
</dbReference>
<dbReference type="SUPFAM" id="SSF46689">
    <property type="entry name" value="Homeodomain-like"/>
    <property type="match status" value="1"/>
</dbReference>
<dbReference type="InterPro" id="IPR018060">
    <property type="entry name" value="HTH_AraC"/>
</dbReference>
<dbReference type="PROSITE" id="PS00041">
    <property type="entry name" value="HTH_ARAC_FAMILY_1"/>
    <property type="match status" value="1"/>
</dbReference>
<dbReference type="InterPro" id="IPR003594">
    <property type="entry name" value="HATPase_dom"/>
</dbReference>
<dbReference type="SMART" id="SM00387">
    <property type="entry name" value="HATPase_c"/>
    <property type="match status" value="1"/>
</dbReference>
<dbReference type="FunFam" id="2.60.40.10:FF:000791">
    <property type="entry name" value="Two-component system sensor histidine kinase/response regulator"/>
    <property type="match status" value="1"/>
</dbReference>
<dbReference type="InterPro" id="IPR009057">
    <property type="entry name" value="Homeodomain-like_sf"/>
</dbReference>
<feature type="domain" description="HTH araC/xylS-type" evidence="10">
    <location>
        <begin position="1358"/>
        <end position="1456"/>
    </location>
</feature>
<evidence type="ECO:0000256" key="9">
    <source>
        <dbReference type="SAM" id="Coils"/>
    </source>
</evidence>
<dbReference type="SMART" id="SM00388">
    <property type="entry name" value="HisKA"/>
    <property type="match status" value="1"/>
</dbReference>
<dbReference type="Pfam" id="PF07495">
    <property type="entry name" value="Y_Y_Y"/>
    <property type="match status" value="1"/>
</dbReference>
<dbReference type="Gene3D" id="3.30.565.10">
    <property type="entry name" value="Histidine kinase-like ATPase, C-terminal domain"/>
    <property type="match status" value="1"/>
</dbReference>
<evidence type="ECO:0000256" key="4">
    <source>
        <dbReference type="ARBA" id="ARBA00022679"/>
    </source>
</evidence>
<dbReference type="CDD" id="cd00082">
    <property type="entry name" value="HisKA"/>
    <property type="match status" value="1"/>
</dbReference>
<dbReference type="SUPFAM" id="SSF55874">
    <property type="entry name" value="ATPase domain of HSP90 chaperone/DNA topoisomerase II/histidine kinase"/>
    <property type="match status" value="1"/>
</dbReference>
<feature type="coiled-coil region" evidence="9">
    <location>
        <begin position="844"/>
        <end position="920"/>
    </location>
</feature>
<organism evidence="13">
    <name type="scientific">hydrothermal vent metagenome</name>
    <dbReference type="NCBI Taxonomy" id="652676"/>
    <lineage>
        <taxon>unclassified sequences</taxon>
        <taxon>metagenomes</taxon>
        <taxon>ecological metagenomes</taxon>
    </lineage>
</organism>
<dbReference type="InterPro" id="IPR005467">
    <property type="entry name" value="His_kinase_dom"/>
</dbReference>
<dbReference type="Gene3D" id="1.10.287.130">
    <property type="match status" value="1"/>
</dbReference>
<evidence type="ECO:0000313" key="13">
    <source>
        <dbReference type="EMBL" id="VAW22146.1"/>
    </source>
</evidence>
<keyword evidence="9" id="KW-0175">Coiled coil</keyword>
<dbReference type="Gene3D" id="1.10.10.60">
    <property type="entry name" value="Homeodomain-like"/>
    <property type="match status" value="2"/>
</dbReference>
<dbReference type="EMBL" id="UOEP01000166">
    <property type="protein sequence ID" value="VAW22146.1"/>
    <property type="molecule type" value="Genomic_DNA"/>
</dbReference>
<keyword evidence="8" id="KW-0804">Transcription</keyword>
<keyword evidence="3" id="KW-0597">Phosphoprotein</keyword>
<dbReference type="Pfam" id="PF00072">
    <property type="entry name" value="Response_reg"/>
    <property type="match status" value="1"/>
</dbReference>
<dbReference type="PROSITE" id="PS01124">
    <property type="entry name" value="HTH_ARAC_FAMILY_2"/>
    <property type="match status" value="1"/>
</dbReference>
<protein>
    <recommendedName>
        <fullName evidence="2">histidine kinase</fullName>
        <ecNumber evidence="2">2.7.13.3</ecNumber>
    </recommendedName>
</protein>
<dbReference type="PRINTS" id="PR00344">
    <property type="entry name" value="BCTRLSENSOR"/>
</dbReference>
<dbReference type="Gene3D" id="3.40.50.2300">
    <property type="match status" value="1"/>
</dbReference>
<keyword evidence="5" id="KW-0418">Kinase</keyword>
<dbReference type="EC" id="2.7.13.3" evidence="2"/>
<dbReference type="InterPro" id="IPR004358">
    <property type="entry name" value="Sig_transdc_His_kin-like_C"/>
</dbReference>
<evidence type="ECO:0000256" key="3">
    <source>
        <dbReference type="ARBA" id="ARBA00022553"/>
    </source>
</evidence>
<dbReference type="GO" id="GO:0000155">
    <property type="term" value="F:phosphorelay sensor kinase activity"/>
    <property type="evidence" value="ECO:0007669"/>
    <property type="project" value="InterPro"/>
</dbReference>
<reference evidence="13" key="1">
    <citation type="submission" date="2018-06" db="EMBL/GenBank/DDBJ databases">
        <authorList>
            <person name="Zhirakovskaya E."/>
        </authorList>
    </citation>
    <scope>NUCLEOTIDE SEQUENCE</scope>
</reference>
<dbReference type="PANTHER" id="PTHR43547:SF2">
    <property type="entry name" value="HYBRID SIGNAL TRANSDUCTION HISTIDINE KINASE C"/>
    <property type="match status" value="1"/>
</dbReference>
<dbReference type="InterPro" id="IPR036097">
    <property type="entry name" value="HisK_dim/P_sf"/>
</dbReference>
<dbReference type="SMART" id="SM00342">
    <property type="entry name" value="HTH_ARAC"/>
    <property type="match status" value="1"/>
</dbReference>
<dbReference type="PANTHER" id="PTHR43547">
    <property type="entry name" value="TWO-COMPONENT HISTIDINE KINASE"/>
    <property type="match status" value="1"/>
</dbReference>
<dbReference type="SUPFAM" id="SSF52172">
    <property type="entry name" value="CheY-like"/>
    <property type="match status" value="1"/>
</dbReference>
<evidence type="ECO:0000256" key="2">
    <source>
        <dbReference type="ARBA" id="ARBA00012438"/>
    </source>
</evidence>
<dbReference type="InterPro" id="IPR036890">
    <property type="entry name" value="HATPase_C_sf"/>
</dbReference>
<evidence type="ECO:0000256" key="8">
    <source>
        <dbReference type="ARBA" id="ARBA00023163"/>
    </source>
</evidence>
<dbReference type="InterPro" id="IPR018062">
    <property type="entry name" value="HTH_AraC-typ_CS"/>
</dbReference>
<sequence>MKSFWSAVKFYWLVTLLIAGPNKTSFADVQKPLFFQYLTTADGLPQNTVDYIFQDSRGFMWFATWNGLCRYDGYNWDTFQKGESTLNFPDNFVRALCEDINGNLWVGTGKGLVIYDYIKDRFFIPDALKLQFGHLSITNISLGNKGGVFICTENHGLFKVTMGEQDENPPLVAYSIAQAESLDSVRVNTVVQLKNGLLLAGTTNEGVIVLDPETLMPVNELVGIQDAVSNFTIYAILESSKGDLWIGADGGLFRYRESVKGVSFYAHEVDNPTSICHPIINSIAEDIQGNILIGTLGGLSIFNEKENNFSNILESRDEHNGLNNEFINSLFCDKSGNVWIGTEKGGVNYYNSYQKPFYGIRHESDNINTISCNTINSIFKEGNTLWVGTAGGGLNRILNNGREIMRFEFDPENEDCISSNFVTSILRDKNQNLWIGTWGGGLNQMLSEKDNQFAVFTNFRLDPNSLSSNFISSQLELEKNRILIGSLGGLDIFQVDSKTFLHVHERMILDKTFKVGCLLMDKKDRLWIGTRYGLYCLNRKDLVKLTPQTRQIGYTKFLNQPGDSMSLAGDYITSLLEARDGTIWLGTYGNGICKYVEDGNHGYFVNYTELDGLCNNVAYAIKQDLQGNLWISTDNGLSKFNPVLETFQNYFVEDGLLSDQFYWAASYADESGMLYFGGVNGLNYFLPEDIELYPNSFKPVFTKFSIFNNQVKVGERYHSRVILEKPISETGRVELSYKDAVFSIEFSALDYFLPEKIKYAYKMEGVDQDWVIVPSTRRFANYTKLSGGEYLFQVKATNCDGVWPDQLAGLRIIVRPPFWQTAWFRFLAIIFLVAVVMAYIRYRAKFLNDQKKKLEKQVQERTQKIEEQKEEMQNQAENLRRTNQQLAERQMLIEGQKIELERQNEQIVSQRDEVIELNKKVNLVNQLRLRFFTNISHEFRTPLTLIIDPLEQLMRTIKEDKQILNTLKMINRNSQRLLHLINQLIYFRRIESGKLNLRVGKGDLAGFLENIFESFKDLAVHQQIDYQFTIGETPDESWFDPEKLENVFYNLLSNAFKYTAPGGKIEMKVSFVKNNDTVKFDLPYVKVEVIDSGKGISREHLPYIFDYFFQGGQQDAAEMKSSGIGLALTHEIVKALHGEITVESEPGHGSRFTVRLPYTSNRFVKGELDYTGNALSPNIQARVDILSQEVIHQPEEGQFEKVDNSDRSKPLLLIVEDNFDLRSFLMQTLRSDYRILGAEDGKEGFNLAKRYSPDIIISDVMMPVMDGIELCSRLKMEIQTSHIPVILLTAKAILESWIEGLETGADDYIPKPFNLQILQAKMNNLIESRRKLKRMFSRGETVSPSQLTSSSVDEEFITKVYKVLEEYYTEPDFSVKQFAQEVFVSRSLLYKKIKAITGLNITDFINSYKLKKAIDLIKASDRPISDIAFSVGFNDPKYFSRIFKKFYGMSPTELTR</sequence>
<dbReference type="GO" id="GO:0003700">
    <property type="term" value="F:DNA-binding transcription factor activity"/>
    <property type="evidence" value="ECO:0007669"/>
    <property type="project" value="InterPro"/>
</dbReference>
<evidence type="ECO:0000259" key="12">
    <source>
        <dbReference type="PROSITE" id="PS50110"/>
    </source>
</evidence>
<gene>
    <name evidence="13" type="ORF">MNBD_BACTEROID01-1982</name>
</gene>
<dbReference type="Gene3D" id="2.130.10.10">
    <property type="entry name" value="YVTN repeat-like/Quinoprotein amine dehydrogenase"/>
    <property type="match status" value="4"/>
</dbReference>
<evidence type="ECO:0000256" key="7">
    <source>
        <dbReference type="ARBA" id="ARBA00023125"/>
    </source>
</evidence>
<dbReference type="Gene3D" id="2.60.40.10">
    <property type="entry name" value="Immunoglobulins"/>
    <property type="match status" value="1"/>
</dbReference>
<dbReference type="InterPro" id="IPR013783">
    <property type="entry name" value="Ig-like_fold"/>
</dbReference>
<dbReference type="InterPro" id="IPR011123">
    <property type="entry name" value="Y_Y_Y"/>
</dbReference>
<evidence type="ECO:0000259" key="11">
    <source>
        <dbReference type="PROSITE" id="PS50109"/>
    </source>
</evidence>
<dbReference type="FunFam" id="3.40.50.2300:FF:000138">
    <property type="entry name" value="Two-component system sensor histidine kinase/response regulator"/>
    <property type="match status" value="1"/>
</dbReference>
<evidence type="ECO:0000256" key="1">
    <source>
        <dbReference type="ARBA" id="ARBA00000085"/>
    </source>
</evidence>
<dbReference type="GO" id="GO:0043565">
    <property type="term" value="F:sequence-specific DNA binding"/>
    <property type="evidence" value="ECO:0007669"/>
    <property type="project" value="InterPro"/>
</dbReference>